<evidence type="ECO:0000313" key="2">
    <source>
        <dbReference type="EMBL" id="EHO49439.1"/>
    </source>
</evidence>
<evidence type="ECO:0000256" key="1">
    <source>
        <dbReference type="SAM" id="Phobius"/>
    </source>
</evidence>
<dbReference type="EMBL" id="AGRJ01000223">
    <property type="protein sequence ID" value="EHO49439.1"/>
    <property type="molecule type" value="Genomic_DNA"/>
</dbReference>
<comment type="caution">
    <text evidence="2">The sequence shown here is derived from an EMBL/GenBank/DDBJ whole genome shotgun (WGS) entry which is preliminary data.</text>
</comment>
<feature type="transmembrane region" description="Helical" evidence="1">
    <location>
        <begin position="20"/>
        <end position="37"/>
    </location>
</feature>
<accession>H1LJ12</accession>
<evidence type="ECO:0000313" key="3">
    <source>
        <dbReference type="Proteomes" id="UP000005025"/>
    </source>
</evidence>
<sequence>MKQPLLHNKTAATFNSEYHFQVGVAVLLTKIGLFFVFNN</sequence>
<reference evidence="2 3" key="1">
    <citation type="submission" date="2011-09" db="EMBL/GenBank/DDBJ databases">
        <authorList>
            <person name="Weinstock G."/>
            <person name="Sodergren E."/>
            <person name="Clifton S."/>
            <person name="Fulton L."/>
            <person name="Fulton B."/>
            <person name="Courtney L."/>
            <person name="Fronick C."/>
            <person name="Harrison M."/>
            <person name="Strong C."/>
            <person name="Farmer C."/>
            <person name="Delahaunty K."/>
            <person name="Markovic C."/>
            <person name="Hall O."/>
            <person name="Minx P."/>
            <person name="Tomlinson C."/>
            <person name="Mitreva M."/>
            <person name="Hou S."/>
            <person name="Chen J."/>
            <person name="Wollam A."/>
            <person name="Pepin K.H."/>
            <person name="Johnson M."/>
            <person name="Bhonagiri V."/>
            <person name="Zhang X."/>
            <person name="Suruliraj S."/>
            <person name="Warren W."/>
            <person name="Chinwalla A."/>
            <person name="Mardis E.R."/>
            <person name="Wilson R.K."/>
        </authorList>
    </citation>
    <scope>NUCLEOTIDE SEQUENCE [LARGE SCALE GENOMIC DNA]</scope>
    <source>
        <strain evidence="2 3">F0435</strain>
    </source>
</reference>
<dbReference type="Proteomes" id="UP000005025">
    <property type="component" value="Unassembled WGS sequence"/>
</dbReference>
<name>H1LJ12_9LACO</name>
<organism evidence="2 3">
    <name type="scientific">Lentilactobacillus kisonensis F0435</name>
    <dbReference type="NCBI Taxonomy" id="797516"/>
    <lineage>
        <taxon>Bacteria</taxon>
        <taxon>Bacillati</taxon>
        <taxon>Bacillota</taxon>
        <taxon>Bacilli</taxon>
        <taxon>Lactobacillales</taxon>
        <taxon>Lactobacillaceae</taxon>
        <taxon>Lentilactobacillus</taxon>
    </lineage>
</organism>
<dbReference type="AlphaFoldDB" id="H1LJ12"/>
<dbReference type="PATRIC" id="fig|797516.3.peg.2341"/>
<dbReference type="STRING" id="797516.HMPREF9104_02604"/>
<keyword evidence="1" id="KW-1133">Transmembrane helix</keyword>
<gene>
    <name evidence="2" type="ORF">HMPREF9104_02604</name>
</gene>
<protein>
    <submittedName>
        <fullName evidence="2">Uncharacterized protein</fullName>
    </submittedName>
</protein>
<proteinExistence type="predicted"/>
<dbReference type="HOGENOM" id="CLU_3311789_0_0_9"/>
<keyword evidence="1" id="KW-0812">Transmembrane</keyword>
<keyword evidence="1" id="KW-0472">Membrane</keyword>